<evidence type="ECO:0000313" key="2">
    <source>
        <dbReference type="Proteomes" id="UP001254165"/>
    </source>
</evidence>
<organism evidence="1 2">
    <name type="scientific">Thermanaerothrix solaris</name>
    <dbReference type="NCBI Taxonomy" id="3058434"/>
    <lineage>
        <taxon>Bacteria</taxon>
        <taxon>Bacillati</taxon>
        <taxon>Chloroflexota</taxon>
        <taxon>Anaerolineae</taxon>
        <taxon>Anaerolineales</taxon>
        <taxon>Anaerolineaceae</taxon>
        <taxon>Thermanaerothrix</taxon>
    </lineage>
</organism>
<dbReference type="RefSeq" id="WP_315625269.1">
    <property type="nucleotide sequence ID" value="NZ_JAUHMF010000002.1"/>
</dbReference>
<gene>
    <name evidence="1" type="ORF">QYE77_10020</name>
</gene>
<reference evidence="1 2" key="1">
    <citation type="submission" date="2023-07" db="EMBL/GenBank/DDBJ databases">
        <title>Novel species of Thermanaerothrix with wide hydrolytic capabilities.</title>
        <authorList>
            <person name="Zayulina K.S."/>
            <person name="Podosokorskaya O.A."/>
            <person name="Elcheninov A.G."/>
        </authorList>
    </citation>
    <scope>NUCLEOTIDE SEQUENCE [LARGE SCALE GENOMIC DNA]</scope>
    <source>
        <strain evidence="1 2">4228-RoL</strain>
    </source>
</reference>
<dbReference type="SUPFAM" id="SSF48371">
    <property type="entry name" value="ARM repeat"/>
    <property type="match status" value="1"/>
</dbReference>
<dbReference type="Proteomes" id="UP001254165">
    <property type="component" value="Unassembled WGS sequence"/>
</dbReference>
<sequence>MLTYYCPHCWHTLEGKATLCPHCGYDLSEFENLSYPQKLIHALHHPIPERRVIAAQVLGELGAAEALPAFEALLDELQDEQYDYYLLRAVLEAVARIPDPRRVALLRRATHHPADLIARLAHDLLAQVEGLEGFDAPHQPLGGVAGEEDQNA</sequence>
<dbReference type="Gene3D" id="1.25.10.10">
    <property type="entry name" value="Leucine-rich Repeat Variant"/>
    <property type="match status" value="1"/>
</dbReference>
<dbReference type="Pfam" id="PF13646">
    <property type="entry name" value="HEAT_2"/>
    <property type="match status" value="1"/>
</dbReference>
<proteinExistence type="predicted"/>
<dbReference type="InterPro" id="IPR016024">
    <property type="entry name" value="ARM-type_fold"/>
</dbReference>
<protein>
    <submittedName>
        <fullName evidence="1">HEAT repeat domain-containing protein</fullName>
    </submittedName>
</protein>
<dbReference type="InterPro" id="IPR011989">
    <property type="entry name" value="ARM-like"/>
</dbReference>
<name>A0ABU3NP42_9CHLR</name>
<accession>A0ABU3NP42</accession>
<comment type="caution">
    <text evidence="1">The sequence shown here is derived from an EMBL/GenBank/DDBJ whole genome shotgun (WGS) entry which is preliminary data.</text>
</comment>
<keyword evidence="2" id="KW-1185">Reference proteome</keyword>
<dbReference type="EMBL" id="JAUHMF010000002">
    <property type="protein sequence ID" value="MDT8898606.1"/>
    <property type="molecule type" value="Genomic_DNA"/>
</dbReference>
<evidence type="ECO:0000313" key="1">
    <source>
        <dbReference type="EMBL" id="MDT8898606.1"/>
    </source>
</evidence>